<dbReference type="SUPFAM" id="SSF54593">
    <property type="entry name" value="Glyoxalase/Bleomycin resistance protein/Dihydroxybiphenyl dioxygenase"/>
    <property type="match status" value="1"/>
</dbReference>
<dbReference type="InterPro" id="IPR004360">
    <property type="entry name" value="Glyas_Fos-R_dOase_dom"/>
</dbReference>
<proteinExistence type="predicted"/>
<gene>
    <name evidence="2" type="ORF">GGR00_002660</name>
</gene>
<evidence type="ECO:0000313" key="2">
    <source>
        <dbReference type="EMBL" id="MBB6354864.1"/>
    </source>
</evidence>
<evidence type="ECO:0000313" key="3">
    <source>
        <dbReference type="Proteomes" id="UP000536262"/>
    </source>
</evidence>
<dbReference type="InterPro" id="IPR029068">
    <property type="entry name" value="Glyas_Bleomycin-R_OHBP_Dase"/>
</dbReference>
<dbReference type="Pfam" id="PF00903">
    <property type="entry name" value="Glyoxalase"/>
    <property type="match status" value="1"/>
</dbReference>
<dbReference type="Gene3D" id="3.30.720.110">
    <property type="match status" value="1"/>
</dbReference>
<dbReference type="AlphaFoldDB" id="A0A7X0F843"/>
<dbReference type="PROSITE" id="PS51819">
    <property type="entry name" value="VOC"/>
    <property type="match status" value="1"/>
</dbReference>
<reference evidence="2 3" key="1">
    <citation type="submission" date="2020-08" db="EMBL/GenBank/DDBJ databases">
        <title>Genomic Encyclopedia of Type Strains, Phase IV (KMG-IV): sequencing the most valuable type-strain genomes for metagenomic binning, comparative biology and taxonomic classification.</title>
        <authorList>
            <person name="Goeker M."/>
        </authorList>
    </citation>
    <scope>NUCLEOTIDE SEQUENCE [LARGE SCALE GENOMIC DNA]</scope>
    <source>
        <strain evidence="2 3">DSM 7051</strain>
    </source>
</reference>
<protein>
    <submittedName>
        <fullName evidence="2">Putative glyoxalase superfamily protein PhnB</fullName>
    </submittedName>
</protein>
<dbReference type="Proteomes" id="UP000536262">
    <property type="component" value="Unassembled WGS sequence"/>
</dbReference>
<dbReference type="CDD" id="cd08359">
    <property type="entry name" value="VOC_like"/>
    <property type="match status" value="1"/>
</dbReference>
<organism evidence="2 3">
    <name type="scientific">Aminobacter aganoensis</name>
    <dbReference type="NCBI Taxonomy" id="83264"/>
    <lineage>
        <taxon>Bacteria</taxon>
        <taxon>Pseudomonadati</taxon>
        <taxon>Pseudomonadota</taxon>
        <taxon>Alphaproteobacteria</taxon>
        <taxon>Hyphomicrobiales</taxon>
        <taxon>Phyllobacteriaceae</taxon>
        <taxon>Aminobacter</taxon>
    </lineage>
</organism>
<name>A0A7X0F843_9HYPH</name>
<dbReference type="InterPro" id="IPR037523">
    <property type="entry name" value="VOC_core"/>
</dbReference>
<comment type="caution">
    <text evidence="2">The sequence shown here is derived from an EMBL/GenBank/DDBJ whole genome shotgun (WGS) entry which is preliminary data.</text>
</comment>
<dbReference type="EMBL" id="JACHOU010000005">
    <property type="protein sequence ID" value="MBB6354864.1"/>
    <property type="molecule type" value="Genomic_DNA"/>
</dbReference>
<keyword evidence="3" id="KW-1185">Reference proteome</keyword>
<feature type="domain" description="VOC" evidence="1">
    <location>
        <begin position="4"/>
        <end position="123"/>
    </location>
</feature>
<dbReference type="Gene3D" id="3.30.720.120">
    <property type="match status" value="1"/>
</dbReference>
<dbReference type="RefSeq" id="WP_055970251.1">
    <property type="nucleotide sequence ID" value="NZ_BAABEG010000001.1"/>
</dbReference>
<evidence type="ECO:0000259" key="1">
    <source>
        <dbReference type="PROSITE" id="PS51819"/>
    </source>
</evidence>
<accession>A0A7X0F843</accession>
<sequence length="141" mass="15996">MKTTSYYPVLMTGDVAGTAAFYVKHFRFAYEFDAGWYVHLRSTEDRKVDLAIVQGDHETIPEEGRGRVAGVLINFEVKDVDAVHERLVAEGLPILRSLRDEDFGQRHFITRDPNGVLIDVITQIPPSPEYLAMYVPDRVDA</sequence>